<organism evidence="5 6">
    <name type="scientific">Ferranicluibacter rubi</name>
    <dbReference type="NCBI Taxonomy" id="2715133"/>
    <lineage>
        <taxon>Bacteria</taxon>
        <taxon>Pseudomonadati</taxon>
        <taxon>Pseudomonadota</taxon>
        <taxon>Alphaproteobacteria</taxon>
        <taxon>Hyphomicrobiales</taxon>
        <taxon>Rhizobiaceae</taxon>
        <taxon>Ferranicluibacter</taxon>
    </lineage>
</organism>
<evidence type="ECO:0000259" key="4">
    <source>
        <dbReference type="PROSITE" id="PS51819"/>
    </source>
</evidence>
<dbReference type="InterPro" id="IPR037523">
    <property type="entry name" value="VOC_core"/>
</dbReference>
<keyword evidence="3" id="KW-0046">Antibiotic resistance</keyword>
<keyword evidence="6" id="KW-1185">Reference proteome</keyword>
<dbReference type="AlphaFoldDB" id="A0AA44C963"/>
<name>A0AA44C963_9HYPH</name>
<proteinExistence type="inferred from homology"/>
<sequence length="114" mass="12919">MPIFRIFSIEKAMEFYLGFLGFKLDWEHRFAEGMPLYAQVSRDALMLHLSEHAGDTTPGTRIFVPVADATALQAELSGRNYAYMKPGLDTVPWGLQVTVTDPFANRITFCEQRS</sequence>
<evidence type="ECO:0000256" key="1">
    <source>
        <dbReference type="ARBA" id="ARBA00011051"/>
    </source>
</evidence>
<dbReference type="Gene3D" id="3.10.180.10">
    <property type="entry name" value="2,3-Dihydroxybiphenyl 1,2-Dioxygenase, domain 1"/>
    <property type="match status" value="1"/>
</dbReference>
<evidence type="ECO:0000313" key="5">
    <source>
        <dbReference type="EMBL" id="NHT74463.1"/>
    </source>
</evidence>
<evidence type="ECO:0000256" key="2">
    <source>
        <dbReference type="ARBA" id="ARBA00021572"/>
    </source>
</evidence>
<accession>A0AA44C963</accession>
<dbReference type="PROSITE" id="PS51819">
    <property type="entry name" value="VOC"/>
    <property type="match status" value="1"/>
</dbReference>
<comment type="similarity">
    <text evidence="1">Belongs to the bleomycin resistance protein family.</text>
</comment>
<dbReference type="Pfam" id="PF19581">
    <property type="entry name" value="Glyoxalase_7"/>
    <property type="match status" value="1"/>
</dbReference>
<dbReference type="GO" id="GO:0046677">
    <property type="term" value="P:response to antibiotic"/>
    <property type="evidence" value="ECO:0007669"/>
    <property type="project" value="UniProtKB-KW"/>
</dbReference>
<dbReference type="InterPro" id="IPR000335">
    <property type="entry name" value="Bleomycin-R"/>
</dbReference>
<feature type="domain" description="VOC" evidence="4">
    <location>
        <begin position="1"/>
        <end position="112"/>
    </location>
</feature>
<reference evidence="5" key="1">
    <citation type="submission" date="2020-03" db="EMBL/GenBank/DDBJ databases">
        <title>Ferranicluibacter endophyticum gen. nov., sp. nov., a new genus isolated from Rubus ulmifolius Schott. stem.</title>
        <authorList>
            <person name="Roca-Couso R."/>
            <person name="Flores-Felix J.D."/>
            <person name="Igual J.M."/>
            <person name="Rivas R."/>
        </authorList>
    </citation>
    <scope>NUCLEOTIDE SEQUENCE</scope>
    <source>
        <strain evidence="5">CRRU44</strain>
    </source>
</reference>
<dbReference type="EMBL" id="JAANCM010000001">
    <property type="protein sequence ID" value="NHT74463.1"/>
    <property type="molecule type" value="Genomic_DNA"/>
</dbReference>
<dbReference type="Proteomes" id="UP001155840">
    <property type="component" value="Unassembled WGS sequence"/>
</dbReference>
<evidence type="ECO:0000313" key="6">
    <source>
        <dbReference type="Proteomes" id="UP001155840"/>
    </source>
</evidence>
<protein>
    <recommendedName>
        <fullName evidence="2">Bleomycin resistance protein</fullName>
    </recommendedName>
</protein>
<gene>
    <name evidence="5" type="ORF">G8E10_01700</name>
</gene>
<evidence type="ECO:0000256" key="3">
    <source>
        <dbReference type="ARBA" id="ARBA00023251"/>
    </source>
</evidence>
<dbReference type="CDD" id="cd08349">
    <property type="entry name" value="BLMA_like"/>
    <property type="match status" value="1"/>
</dbReference>
<dbReference type="InterPro" id="IPR029068">
    <property type="entry name" value="Glyas_Bleomycin-R_OHBP_Dase"/>
</dbReference>
<dbReference type="SUPFAM" id="SSF54593">
    <property type="entry name" value="Glyoxalase/Bleomycin resistance protein/Dihydroxybiphenyl dioxygenase"/>
    <property type="match status" value="1"/>
</dbReference>
<comment type="caution">
    <text evidence="5">The sequence shown here is derived from an EMBL/GenBank/DDBJ whole genome shotgun (WGS) entry which is preliminary data.</text>
</comment>